<evidence type="ECO:0000256" key="4">
    <source>
        <dbReference type="ARBA" id="ARBA00022989"/>
    </source>
</evidence>
<organism evidence="10 11">
    <name type="scientific">Brassica cretica</name>
    <name type="common">Mustard</name>
    <dbReference type="NCBI Taxonomy" id="69181"/>
    <lineage>
        <taxon>Eukaryota</taxon>
        <taxon>Viridiplantae</taxon>
        <taxon>Streptophyta</taxon>
        <taxon>Embryophyta</taxon>
        <taxon>Tracheophyta</taxon>
        <taxon>Spermatophyta</taxon>
        <taxon>Magnoliopsida</taxon>
        <taxon>eudicotyledons</taxon>
        <taxon>Gunneridae</taxon>
        <taxon>Pentapetalae</taxon>
        <taxon>rosids</taxon>
        <taxon>malvids</taxon>
        <taxon>Brassicales</taxon>
        <taxon>Brassicaceae</taxon>
        <taxon>Brassiceae</taxon>
        <taxon>Brassica</taxon>
    </lineage>
</organism>
<keyword evidence="2 8" id="KW-0812">Transmembrane</keyword>
<feature type="transmembrane region" description="Helical" evidence="8">
    <location>
        <begin position="276"/>
        <end position="295"/>
    </location>
</feature>
<reference evidence="10 11" key="1">
    <citation type="journal article" date="2020" name="BMC Genomics">
        <title>Intraspecific diversification of the crop wild relative Brassica cretica Lam. using demographic model selection.</title>
        <authorList>
            <person name="Kioukis A."/>
            <person name="Michalopoulou V.A."/>
            <person name="Briers L."/>
            <person name="Pirintsos S."/>
            <person name="Studholme D.J."/>
            <person name="Pavlidis P."/>
            <person name="Sarris P.F."/>
        </authorList>
    </citation>
    <scope>NUCLEOTIDE SEQUENCE [LARGE SCALE GENOMIC DNA]</scope>
    <source>
        <strain evidence="11">cv. PFS-1207/04</strain>
    </source>
</reference>
<dbReference type="Pfam" id="PF12796">
    <property type="entry name" value="Ank_2"/>
    <property type="match status" value="5"/>
</dbReference>
<evidence type="ECO:0000256" key="5">
    <source>
        <dbReference type="ARBA" id="ARBA00023043"/>
    </source>
</evidence>
<keyword evidence="5 7" id="KW-0040">ANK repeat</keyword>
<evidence type="ECO:0000256" key="2">
    <source>
        <dbReference type="ARBA" id="ARBA00022692"/>
    </source>
</evidence>
<dbReference type="InterPro" id="IPR002110">
    <property type="entry name" value="Ankyrin_rpt"/>
</dbReference>
<dbReference type="PANTHER" id="PTHR24186">
    <property type="entry name" value="PROTEIN PHOSPHATASE 1 REGULATORY SUBUNIT"/>
    <property type="match status" value="1"/>
</dbReference>
<keyword evidence="6 8" id="KW-0472">Membrane</keyword>
<keyword evidence="11" id="KW-1185">Reference proteome</keyword>
<gene>
    <name evidence="10" type="ORF">DY000_02010956</name>
</gene>
<feature type="repeat" description="ANK" evidence="7">
    <location>
        <begin position="1371"/>
        <end position="1392"/>
    </location>
</feature>
<feature type="transmembrane region" description="Helical" evidence="8">
    <location>
        <begin position="1546"/>
        <end position="1569"/>
    </location>
</feature>
<feature type="transmembrane region" description="Helical" evidence="8">
    <location>
        <begin position="809"/>
        <end position="827"/>
    </location>
</feature>
<dbReference type="Pfam" id="PF00023">
    <property type="entry name" value="Ank"/>
    <property type="match status" value="1"/>
</dbReference>
<evidence type="ECO:0000313" key="10">
    <source>
        <dbReference type="EMBL" id="KAF3564233.1"/>
    </source>
</evidence>
<feature type="domain" description="PGG" evidence="9">
    <location>
        <begin position="1461"/>
        <end position="1569"/>
    </location>
</feature>
<feature type="transmembrane region" description="Helical" evidence="8">
    <location>
        <begin position="930"/>
        <end position="949"/>
    </location>
</feature>
<evidence type="ECO:0000259" key="9">
    <source>
        <dbReference type="Pfam" id="PF13962"/>
    </source>
</evidence>
<dbReference type="Proteomes" id="UP000266723">
    <property type="component" value="Unassembled WGS sequence"/>
</dbReference>
<evidence type="ECO:0000256" key="8">
    <source>
        <dbReference type="SAM" id="Phobius"/>
    </source>
</evidence>
<dbReference type="InterPro" id="IPR036770">
    <property type="entry name" value="Ankyrin_rpt-contain_sf"/>
</dbReference>
<keyword evidence="4 8" id="KW-1133">Transmembrane helix</keyword>
<dbReference type="Pfam" id="PF13962">
    <property type="entry name" value="PGG"/>
    <property type="match status" value="2"/>
</dbReference>
<dbReference type="PANTHER" id="PTHR24186:SF46">
    <property type="entry name" value="PROTEIN ACCELERATED CELL DEATH 6-LIKE"/>
    <property type="match status" value="1"/>
</dbReference>
<accession>A0ABQ7CVV0</accession>
<dbReference type="PROSITE" id="PS50297">
    <property type="entry name" value="ANK_REP_REGION"/>
    <property type="match status" value="4"/>
</dbReference>
<evidence type="ECO:0000256" key="7">
    <source>
        <dbReference type="PROSITE-ProRule" id="PRU00023"/>
    </source>
</evidence>
<evidence type="ECO:0000313" key="11">
    <source>
        <dbReference type="Proteomes" id="UP000266723"/>
    </source>
</evidence>
<feature type="domain" description="PGG" evidence="9">
    <location>
        <begin position="268"/>
        <end position="321"/>
    </location>
</feature>
<feature type="repeat" description="ANK" evidence="7">
    <location>
        <begin position="1112"/>
        <end position="1134"/>
    </location>
</feature>
<dbReference type="InterPro" id="IPR026961">
    <property type="entry name" value="PGG_dom"/>
</dbReference>
<dbReference type="EMBL" id="QGKV02000759">
    <property type="protein sequence ID" value="KAF3564233.1"/>
    <property type="molecule type" value="Genomic_DNA"/>
</dbReference>
<evidence type="ECO:0000256" key="3">
    <source>
        <dbReference type="ARBA" id="ARBA00022737"/>
    </source>
</evidence>
<feature type="transmembrane region" description="Helical" evidence="8">
    <location>
        <begin position="1510"/>
        <end position="1534"/>
    </location>
</feature>
<feature type="transmembrane region" description="Helical" evidence="8">
    <location>
        <begin position="1608"/>
        <end position="1626"/>
    </location>
</feature>
<sequence length="1645" mass="181584">MEIAACLVNANQHVSFLENKDGISPLYLAVLAGNVSLVNAMLNVQGKTSDLASQLEGRKSLVHAALKAKNTDGRTCLSAGASVGFYKGVCKLLDRSTSSVFECDDDGSFPIHIAVENGHVDVVKELLKRCPDSIEQLNKEGQNVLHIAAKSGKAVSFLMGYIKRLGTKNHLIKEQDVNGNTPLHLATINWRPRTTFAMTNPKILNIQNKDGLRPLDIAEINLQSDYVLRERMTLMVLLCVYKPRGVTLRPTSGMTLRSRSETLSGYGEKYKDRVNVLLLVAALIATITFAAGFTMPGGFNNSGMAVLVDDKTFSNFLIKNSRTEPFIWLCRRSSLRCSSAFIYGINAAVQQNRVLDDKIHIISAIFCNVMLILLGPYVIPQVSGIPFVQDLTSLYLYVLLWFVSEDDDEKHHISKSRLAVINGHDHLVRRILDHELNVLRSGGPGLPVYRLHSALTLTTLTQSRTWLETLKDYYKWTNKLISLLKLLATPLALLISFFHLMDSSEADLDRVEAQRSTDVSRDERKRRYFLVKLIKRGISHILCSLGPLQDGVQLRSYSVSRLFSDLRLSDFFAFSGVYVPMSPEILSAVSDSILHLAAGCGHVELVKIIASSWPFLLMERDSKYQLPLHVAARAGHISVVRALVQIITFVSDKMSGEGMEGLNPYVLKNNDGETALHLAMKCRSAQCILSLVHAHPQAWFLANNKGISPLFIAIQEGLTAMVKSLLENSDNYGTDVQLEGRKDLVHVALKARNTGKVKNILHIASKSGKAAFFLSVLLDRTSKGKCMNTVNNDGLTSLGIVESNLQPNYIFMERVTLMVLLYFYTSARQSTRLMFKKKITRRTDPPAGDKNKDYVNTLLVVAALVATVTFAAGGFNSSEPNQGFPTLAGDPALVHGSLNVALPSLFFALLCMPVAFYCGVFVVFARIEGLLIFLNVTSAIFIFLMLFLLGPHVLLRIPGIPAAFGAYFVLFVLLVDDDHHEQASTAKISSEDASAAKSSSEEASAAKISATAKKIQFIYIFMDPETYRAVVMGKVQDLEKILQENEIPVLDQVTFQGNTILHLAAIYCHDHLVRRILDHELNVLRSWNPNIVGNFAPSFSHYQTLLVRQNSEGNLALHVAAAAGHELIVDYLVESLRRLPQDRNIVVRSEQILVGNIFSVSNNDGFTALHLALKGNHVAVSLQLVREDQSTCFLLDKEGVSPLYMAAEAGHVSLVEHMLLGLNASFVGKSMVCAALKSKNLDVLRAILESDSDLVDSRDEDGRTPLAFAASIGYDIGVEHMLTRFGSSTQIAYIKSEDGSFPIHSACVASRKTRNAALKVILKHHPDTIEMLNSQGQNVLHVAAENGNAGAVGYLFRKADVKRLINEQDLEGNTPLHLASINSHPKVVSLFIHDSRVDLKVLNHKGFTTLDAAEEYMAAIPSLQQWLIWVALVSAGTTRAPRVHLKADSPTTEEDFTLKMYKDRVNTLLVVATLVATMAFAAGLSVPLGYNSTEFKSNVKHSYKESAFNAFVICNSIAVYSAVISTVALIGTQLADMKCMLTTFKFIVPLLGFSIISMSLAFVAGLYLVLGQHHWLAIFVLASGGFYLMALLLLIIPYASPYTFSPLVFRYFLRFPFSMLVFFAYWRDATDGECSSRVFRWSFIG</sequence>
<comment type="subcellular location">
    <subcellularLocation>
        <location evidence="1">Membrane</location>
        <topology evidence="1">Multi-pass membrane protein</topology>
    </subcellularLocation>
</comment>
<feature type="transmembrane region" description="Helical" evidence="8">
    <location>
        <begin position="900"/>
        <end position="923"/>
    </location>
</feature>
<feature type="repeat" description="ANK" evidence="7">
    <location>
        <begin position="1198"/>
        <end position="1219"/>
    </location>
</feature>
<keyword evidence="3" id="KW-0677">Repeat</keyword>
<dbReference type="PROSITE" id="PS50088">
    <property type="entry name" value="ANK_REPEAT"/>
    <property type="match status" value="4"/>
</dbReference>
<protein>
    <recommendedName>
        <fullName evidence="9">PGG domain-containing protein</fullName>
    </recommendedName>
</protein>
<comment type="caution">
    <text evidence="10">The sequence shown here is derived from an EMBL/GenBank/DDBJ whole genome shotgun (WGS) entry which is preliminary data.</text>
</comment>
<evidence type="ECO:0000256" key="1">
    <source>
        <dbReference type="ARBA" id="ARBA00004141"/>
    </source>
</evidence>
<dbReference type="SMART" id="SM00248">
    <property type="entry name" value="ANK"/>
    <property type="match status" value="17"/>
</dbReference>
<feature type="transmembrane region" description="Helical" evidence="8">
    <location>
        <begin position="1575"/>
        <end position="1596"/>
    </location>
</feature>
<dbReference type="SUPFAM" id="SSF48403">
    <property type="entry name" value="Ankyrin repeat"/>
    <property type="match status" value="3"/>
</dbReference>
<feature type="repeat" description="ANK" evidence="7">
    <location>
        <begin position="106"/>
        <end position="129"/>
    </location>
</feature>
<feature type="transmembrane region" description="Helical" evidence="8">
    <location>
        <begin position="1468"/>
        <end position="1490"/>
    </location>
</feature>
<dbReference type="Gene3D" id="1.25.40.20">
    <property type="entry name" value="Ankyrin repeat-containing domain"/>
    <property type="match status" value="5"/>
</dbReference>
<feature type="transmembrane region" description="Helical" evidence="8">
    <location>
        <begin position="854"/>
        <end position="875"/>
    </location>
</feature>
<name>A0ABQ7CVV0_BRACR</name>
<proteinExistence type="predicted"/>
<evidence type="ECO:0000256" key="6">
    <source>
        <dbReference type="ARBA" id="ARBA00023136"/>
    </source>
</evidence>